<keyword evidence="1" id="KW-0472">Membrane</keyword>
<comment type="caution">
    <text evidence="2">The sequence shown here is derived from an EMBL/GenBank/DDBJ whole genome shotgun (WGS) entry which is preliminary data.</text>
</comment>
<evidence type="ECO:0000256" key="1">
    <source>
        <dbReference type="SAM" id="Phobius"/>
    </source>
</evidence>
<protein>
    <submittedName>
        <fullName evidence="2">Uncharacterized protein</fullName>
    </submittedName>
</protein>
<gene>
    <name evidence="2" type="ORF">R53137_KAKDMLNK_00186</name>
</gene>
<dbReference type="RefSeq" id="WP_239061167.1">
    <property type="nucleotide sequence ID" value="NZ_BOJU01000002.1"/>
</dbReference>
<sequence length="49" mass="5341">MKKDRQPSGAISFFSNFEAKLKIVGLGGTAFLLMTLFIICGPLDGCFTR</sequence>
<feature type="transmembrane region" description="Helical" evidence="1">
    <location>
        <begin position="21"/>
        <end position="39"/>
    </location>
</feature>
<keyword evidence="1" id="KW-1133">Transmembrane helix</keyword>
<organism evidence="2 3">
    <name type="scientific">Fructobacillus tropaeoli</name>
    <dbReference type="NCBI Taxonomy" id="709323"/>
    <lineage>
        <taxon>Bacteria</taxon>
        <taxon>Bacillati</taxon>
        <taxon>Bacillota</taxon>
        <taxon>Bacilli</taxon>
        <taxon>Lactobacillales</taxon>
        <taxon>Lactobacillaceae</taxon>
        <taxon>Fructobacillus</taxon>
    </lineage>
</organism>
<name>A0ABN9YJN5_9LACO</name>
<evidence type="ECO:0000313" key="3">
    <source>
        <dbReference type="Proteomes" id="UP001314262"/>
    </source>
</evidence>
<reference evidence="2 3" key="1">
    <citation type="submission" date="2023-10" db="EMBL/GenBank/DDBJ databases">
        <authorList>
            <person name="Botero Cardona J."/>
        </authorList>
    </citation>
    <scope>NUCLEOTIDE SEQUENCE [LARGE SCALE GENOMIC DNA]</scope>
    <source>
        <strain evidence="2 3">R-53137</strain>
    </source>
</reference>
<keyword evidence="1" id="KW-0812">Transmembrane</keyword>
<accession>A0ABN9YJN5</accession>
<keyword evidence="3" id="KW-1185">Reference proteome</keyword>
<proteinExistence type="predicted"/>
<dbReference type="EMBL" id="CAUZLT010000001">
    <property type="protein sequence ID" value="CAK1227449.1"/>
    <property type="molecule type" value="Genomic_DNA"/>
</dbReference>
<evidence type="ECO:0000313" key="2">
    <source>
        <dbReference type="EMBL" id="CAK1227449.1"/>
    </source>
</evidence>
<dbReference type="Proteomes" id="UP001314262">
    <property type="component" value="Unassembled WGS sequence"/>
</dbReference>